<proteinExistence type="predicted"/>
<protein>
    <submittedName>
        <fullName evidence="2">Spore coat protein CotJB</fullName>
    </submittedName>
</protein>
<dbReference type="AlphaFoldDB" id="A0A926F8J8"/>
<dbReference type="RefSeq" id="WP_262431753.1">
    <property type="nucleotide sequence ID" value="NZ_JACRTE010000004.1"/>
</dbReference>
<comment type="caution">
    <text evidence="2">The sequence shown here is derived from an EMBL/GenBank/DDBJ whole genome shotgun (WGS) entry which is preliminary data.</text>
</comment>
<dbReference type="InterPro" id="IPR024207">
    <property type="entry name" value="CotJB_dom"/>
</dbReference>
<keyword evidence="2" id="KW-0167">Capsid protein</keyword>
<gene>
    <name evidence="2" type="ORF">H8706_05095</name>
</gene>
<name>A0A926F8J8_9FIRM</name>
<accession>A0A926F8J8</accession>
<reference evidence="2" key="1">
    <citation type="submission" date="2020-08" db="EMBL/GenBank/DDBJ databases">
        <title>Genome public.</title>
        <authorList>
            <person name="Liu C."/>
            <person name="Sun Q."/>
        </authorList>
    </citation>
    <scope>NUCLEOTIDE SEQUENCE</scope>
    <source>
        <strain evidence="2">NSJ-50</strain>
    </source>
</reference>
<evidence type="ECO:0000313" key="2">
    <source>
        <dbReference type="EMBL" id="MBC8596243.1"/>
    </source>
</evidence>
<sequence>MKISADEVLNCGCKTAPDNKCAGNQEMQNGNDWDSLGRTELLRRIDEIGFAAYDLQLFLDTHRDCEEALELYKSLTFTYRAAVKAYEAKYGPLSAMNSSDKTPFEWVSDNLKWPWQKEGEM</sequence>
<keyword evidence="2" id="KW-0946">Virion</keyword>
<dbReference type="Pfam" id="PF12652">
    <property type="entry name" value="CotJB"/>
    <property type="match status" value="1"/>
</dbReference>
<dbReference type="Proteomes" id="UP000647416">
    <property type="component" value="Unassembled WGS sequence"/>
</dbReference>
<evidence type="ECO:0000259" key="1">
    <source>
        <dbReference type="Pfam" id="PF12652"/>
    </source>
</evidence>
<keyword evidence="3" id="KW-1185">Reference proteome</keyword>
<dbReference type="EMBL" id="JACRTE010000004">
    <property type="protein sequence ID" value="MBC8596243.1"/>
    <property type="molecule type" value="Genomic_DNA"/>
</dbReference>
<evidence type="ECO:0000313" key="3">
    <source>
        <dbReference type="Proteomes" id="UP000647416"/>
    </source>
</evidence>
<feature type="domain" description="Protein CotJB" evidence="1">
    <location>
        <begin position="40"/>
        <end position="116"/>
    </location>
</feature>
<organism evidence="2 3">
    <name type="scientific">Qingrenia yutianensis</name>
    <dbReference type="NCBI Taxonomy" id="2763676"/>
    <lineage>
        <taxon>Bacteria</taxon>
        <taxon>Bacillati</taxon>
        <taxon>Bacillota</taxon>
        <taxon>Clostridia</taxon>
        <taxon>Eubacteriales</taxon>
        <taxon>Oscillospiraceae</taxon>
        <taxon>Qingrenia</taxon>
    </lineage>
</organism>